<protein>
    <submittedName>
        <fullName evidence="1">Uncharacterized protein</fullName>
    </submittedName>
</protein>
<dbReference type="Proteomes" id="UP001589654">
    <property type="component" value="Unassembled WGS sequence"/>
</dbReference>
<name>A0ABV5J655_9BACT</name>
<dbReference type="RefSeq" id="WP_290248323.1">
    <property type="nucleotide sequence ID" value="NZ_JAUFQT010000001.1"/>
</dbReference>
<reference evidence="1 2" key="1">
    <citation type="submission" date="2024-09" db="EMBL/GenBank/DDBJ databases">
        <authorList>
            <person name="Sun Q."/>
            <person name="Mori K."/>
        </authorList>
    </citation>
    <scope>NUCLEOTIDE SEQUENCE [LARGE SCALE GENOMIC DNA]</scope>
    <source>
        <strain evidence="1 2">CECT 7682</strain>
    </source>
</reference>
<sequence>MKSSTFSFFVLIGLLCLAPKSLLAQNFLILQKSGKPEKVMFYETGDQLVYQQKGFDYLIKDQIIEITSEAIVLEDNILLPDQIEKIDIRDHPQNQTFDKLKTIFFGAGLLLLTAETINGIYQDQKLSYDRGVLITGGSLLGAGILFSQLKPKFFKNEGNKQIKIIYLSPEEE</sequence>
<keyword evidence="2" id="KW-1185">Reference proteome</keyword>
<proteinExistence type="predicted"/>
<evidence type="ECO:0000313" key="2">
    <source>
        <dbReference type="Proteomes" id="UP001589654"/>
    </source>
</evidence>
<organism evidence="1 2">
    <name type="scientific">Echinicola jeungdonensis</name>
    <dbReference type="NCBI Taxonomy" id="709343"/>
    <lineage>
        <taxon>Bacteria</taxon>
        <taxon>Pseudomonadati</taxon>
        <taxon>Bacteroidota</taxon>
        <taxon>Cytophagia</taxon>
        <taxon>Cytophagales</taxon>
        <taxon>Cyclobacteriaceae</taxon>
        <taxon>Echinicola</taxon>
    </lineage>
</organism>
<comment type="caution">
    <text evidence="1">The sequence shown here is derived from an EMBL/GenBank/DDBJ whole genome shotgun (WGS) entry which is preliminary data.</text>
</comment>
<evidence type="ECO:0000313" key="1">
    <source>
        <dbReference type="EMBL" id="MFB9212316.1"/>
    </source>
</evidence>
<gene>
    <name evidence="1" type="ORF">ACFFUR_10915</name>
</gene>
<accession>A0ABV5J655</accession>
<dbReference type="EMBL" id="JBHMEW010000060">
    <property type="protein sequence ID" value="MFB9212316.1"/>
    <property type="molecule type" value="Genomic_DNA"/>
</dbReference>